<dbReference type="SUPFAM" id="SSF57802">
    <property type="entry name" value="Rubredoxin-like"/>
    <property type="match status" value="1"/>
</dbReference>
<proteinExistence type="predicted"/>
<accession>A0A2G6E1D5</accession>
<gene>
    <name evidence="2" type="ORF">CSB45_13770</name>
</gene>
<protein>
    <submittedName>
        <fullName evidence="2">FmdB family transcriptional regulator</fullName>
    </submittedName>
</protein>
<dbReference type="PANTHER" id="PTHR34404:SF2">
    <property type="entry name" value="CONSERVED SERINE RICH PROTEIN"/>
    <property type="match status" value="1"/>
</dbReference>
<evidence type="ECO:0000313" key="2">
    <source>
        <dbReference type="EMBL" id="PID55884.1"/>
    </source>
</evidence>
<reference evidence="2 3" key="1">
    <citation type="submission" date="2017-10" db="EMBL/GenBank/DDBJ databases">
        <title>Novel microbial diversity and functional potential in the marine mammal oral microbiome.</title>
        <authorList>
            <person name="Dudek N.K."/>
            <person name="Sun C.L."/>
            <person name="Burstein D."/>
            <person name="Kantor R.S."/>
            <person name="Aliaga Goltsman D.S."/>
            <person name="Bik E.M."/>
            <person name="Thomas B.C."/>
            <person name="Banfield J.F."/>
            <person name="Relman D.A."/>
        </authorList>
    </citation>
    <scope>NUCLEOTIDE SEQUENCE [LARGE SCALE GENOMIC DNA]</scope>
    <source>
        <strain evidence="2">DOLZORAL124_49_17</strain>
    </source>
</reference>
<comment type="caution">
    <text evidence="2">The sequence shown here is derived from an EMBL/GenBank/DDBJ whole genome shotgun (WGS) entry which is preliminary data.</text>
</comment>
<dbReference type="InterPro" id="IPR013429">
    <property type="entry name" value="Regulatory_FmdB_Zinc_ribbon"/>
</dbReference>
<organism evidence="2 3">
    <name type="scientific">candidate division KSB3 bacterium</name>
    <dbReference type="NCBI Taxonomy" id="2044937"/>
    <lineage>
        <taxon>Bacteria</taxon>
        <taxon>candidate division KSB3</taxon>
    </lineage>
</organism>
<evidence type="ECO:0000259" key="1">
    <source>
        <dbReference type="SMART" id="SM00834"/>
    </source>
</evidence>
<evidence type="ECO:0000313" key="3">
    <source>
        <dbReference type="Proteomes" id="UP000229740"/>
    </source>
</evidence>
<dbReference type="Proteomes" id="UP000229740">
    <property type="component" value="Unassembled WGS sequence"/>
</dbReference>
<dbReference type="PANTHER" id="PTHR34404">
    <property type="entry name" value="REGULATORY PROTEIN, FMDB FAMILY"/>
    <property type="match status" value="1"/>
</dbReference>
<feature type="domain" description="Putative regulatory protein FmdB zinc ribbon" evidence="1">
    <location>
        <begin position="6"/>
        <end position="46"/>
    </location>
</feature>
<dbReference type="AlphaFoldDB" id="A0A2G6E1D5"/>
<dbReference type="SMART" id="SM00834">
    <property type="entry name" value="CxxC_CXXC_SSSS"/>
    <property type="match status" value="1"/>
</dbReference>
<dbReference type="EMBL" id="PDPS01000041">
    <property type="protein sequence ID" value="PID55884.1"/>
    <property type="molecule type" value="Genomic_DNA"/>
</dbReference>
<sequence length="88" mass="9653">MGGWCMPTYEYRCRACGYYFEKFQSMTAAREKFCPVCGAEIERLLGPGAGFIMKGSAALQSEPSHCGHAQPCCGRSERCGDSACRHES</sequence>
<name>A0A2G6E1D5_9BACT</name>
<dbReference type="NCBIfam" id="TIGR02605">
    <property type="entry name" value="CxxC_CxxC_SSSS"/>
    <property type="match status" value="1"/>
</dbReference>
<dbReference type="Pfam" id="PF09723">
    <property type="entry name" value="Zn_ribbon_8"/>
    <property type="match status" value="1"/>
</dbReference>